<dbReference type="PANTHER" id="PTHR45647">
    <property type="entry name" value="OS02G0152300 PROTEIN"/>
    <property type="match status" value="1"/>
</dbReference>
<reference evidence="6" key="1">
    <citation type="submission" date="2020-06" db="EMBL/GenBank/DDBJ databases">
        <authorList>
            <person name="Li T."/>
            <person name="Hu X."/>
            <person name="Zhang T."/>
            <person name="Song X."/>
            <person name="Zhang H."/>
            <person name="Dai N."/>
            <person name="Sheng W."/>
            <person name="Hou X."/>
            <person name="Wei L."/>
        </authorList>
    </citation>
    <scope>NUCLEOTIDE SEQUENCE</scope>
    <source>
        <strain evidence="6">KEN8</strain>
        <tissue evidence="6">Leaf</tissue>
    </source>
</reference>
<protein>
    <recommendedName>
        <fullName evidence="2">RING-type E3 ubiquitin transferase</fullName>
        <ecNumber evidence="2">2.3.2.27</ecNumber>
    </recommendedName>
</protein>
<evidence type="ECO:0000256" key="2">
    <source>
        <dbReference type="ARBA" id="ARBA00012483"/>
    </source>
</evidence>
<dbReference type="EMBL" id="JACGWM010000001">
    <property type="protein sequence ID" value="KAL0396984.1"/>
    <property type="molecule type" value="Genomic_DNA"/>
</dbReference>
<feature type="compositionally biased region" description="Basic and acidic residues" evidence="4">
    <location>
        <begin position="132"/>
        <end position="145"/>
    </location>
</feature>
<dbReference type="InterPro" id="IPR001245">
    <property type="entry name" value="Ser-Thr/Tyr_kinase_cat_dom"/>
</dbReference>
<proteinExistence type="predicted"/>
<reference evidence="6" key="2">
    <citation type="journal article" date="2024" name="Plant">
        <title>Genomic evolution and insights into agronomic trait innovations of Sesamum species.</title>
        <authorList>
            <person name="Miao H."/>
            <person name="Wang L."/>
            <person name="Qu L."/>
            <person name="Liu H."/>
            <person name="Sun Y."/>
            <person name="Le M."/>
            <person name="Wang Q."/>
            <person name="Wei S."/>
            <person name="Zheng Y."/>
            <person name="Lin W."/>
            <person name="Duan Y."/>
            <person name="Cao H."/>
            <person name="Xiong S."/>
            <person name="Wang X."/>
            <person name="Wei L."/>
            <person name="Li C."/>
            <person name="Ma Q."/>
            <person name="Ju M."/>
            <person name="Zhao R."/>
            <person name="Li G."/>
            <person name="Mu C."/>
            <person name="Tian Q."/>
            <person name="Mei H."/>
            <person name="Zhang T."/>
            <person name="Gao T."/>
            <person name="Zhang H."/>
        </authorList>
    </citation>
    <scope>NUCLEOTIDE SEQUENCE</scope>
    <source>
        <strain evidence="6">KEN8</strain>
    </source>
</reference>
<keyword evidence="3" id="KW-0833">Ubl conjugation pathway</keyword>
<evidence type="ECO:0000313" key="6">
    <source>
        <dbReference type="EMBL" id="KAL0396984.1"/>
    </source>
</evidence>
<name>A0AAW2SWN5_9LAMI</name>
<sequence length="164" mass="18347">MTAAAGTFCYIDPEYQQTGMLGTKSDIYSFGILLLQIITAKSPMGLTHQVECAIETGRFPEILDQNIKDWPIEEALSFAKLALKCCELRRRDRPDLDTVILPELERLRDLGSQIKPEGELTTCTYKNTRNNSEIKTENQSKKESGYDGSTVTSASDSSSKDRSR</sequence>
<dbReference type="EC" id="2.3.2.27" evidence="2"/>
<accession>A0AAW2SWN5</accession>
<feature type="region of interest" description="Disordered" evidence="4">
    <location>
        <begin position="125"/>
        <end position="164"/>
    </location>
</feature>
<dbReference type="InterPro" id="IPR011009">
    <property type="entry name" value="Kinase-like_dom_sf"/>
</dbReference>
<dbReference type="PANTHER" id="PTHR45647:SF51">
    <property type="entry name" value="PROTEIN KINASE SUPERFAMILY PROTEIN"/>
    <property type="match status" value="1"/>
</dbReference>
<comment type="caution">
    <text evidence="6">The sequence shown here is derived from an EMBL/GenBank/DDBJ whole genome shotgun (WGS) entry which is preliminary data.</text>
</comment>
<dbReference type="Pfam" id="PF07714">
    <property type="entry name" value="PK_Tyr_Ser-Thr"/>
    <property type="match status" value="1"/>
</dbReference>
<dbReference type="InterPro" id="IPR000719">
    <property type="entry name" value="Prot_kinase_dom"/>
</dbReference>
<dbReference type="AlphaFoldDB" id="A0AAW2SWN5"/>
<dbReference type="PROSITE" id="PS50011">
    <property type="entry name" value="PROTEIN_KINASE_DOM"/>
    <property type="match status" value="1"/>
</dbReference>
<dbReference type="GO" id="GO:0004672">
    <property type="term" value="F:protein kinase activity"/>
    <property type="evidence" value="ECO:0007669"/>
    <property type="project" value="InterPro"/>
</dbReference>
<dbReference type="GO" id="GO:0061630">
    <property type="term" value="F:ubiquitin protein ligase activity"/>
    <property type="evidence" value="ECO:0007669"/>
    <property type="project" value="UniProtKB-EC"/>
</dbReference>
<evidence type="ECO:0000256" key="3">
    <source>
        <dbReference type="ARBA" id="ARBA00022786"/>
    </source>
</evidence>
<dbReference type="Gene3D" id="1.10.510.10">
    <property type="entry name" value="Transferase(Phosphotransferase) domain 1"/>
    <property type="match status" value="1"/>
</dbReference>
<feature type="domain" description="Protein kinase" evidence="5">
    <location>
        <begin position="1"/>
        <end position="107"/>
    </location>
</feature>
<dbReference type="SUPFAM" id="SSF56112">
    <property type="entry name" value="Protein kinase-like (PK-like)"/>
    <property type="match status" value="1"/>
</dbReference>
<dbReference type="InterPro" id="IPR051348">
    <property type="entry name" value="U-box_ubiquitin_ligases"/>
</dbReference>
<comment type="catalytic activity">
    <reaction evidence="1">
        <text>S-ubiquitinyl-[E2 ubiquitin-conjugating enzyme]-L-cysteine + [acceptor protein]-L-lysine = [E2 ubiquitin-conjugating enzyme]-L-cysteine + N(6)-ubiquitinyl-[acceptor protein]-L-lysine.</text>
        <dbReference type="EC" id="2.3.2.27"/>
    </reaction>
</comment>
<evidence type="ECO:0000256" key="4">
    <source>
        <dbReference type="SAM" id="MobiDB-lite"/>
    </source>
</evidence>
<gene>
    <name evidence="6" type="ORF">Scaly_0146800</name>
</gene>
<evidence type="ECO:0000256" key="1">
    <source>
        <dbReference type="ARBA" id="ARBA00000900"/>
    </source>
</evidence>
<dbReference type="GO" id="GO:0005524">
    <property type="term" value="F:ATP binding"/>
    <property type="evidence" value="ECO:0007669"/>
    <property type="project" value="InterPro"/>
</dbReference>
<evidence type="ECO:0000259" key="5">
    <source>
        <dbReference type="PROSITE" id="PS50011"/>
    </source>
</evidence>
<organism evidence="6">
    <name type="scientific">Sesamum calycinum</name>
    <dbReference type="NCBI Taxonomy" id="2727403"/>
    <lineage>
        <taxon>Eukaryota</taxon>
        <taxon>Viridiplantae</taxon>
        <taxon>Streptophyta</taxon>
        <taxon>Embryophyta</taxon>
        <taxon>Tracheophyta</taxon>
        <taxon>Spermatophyta</taxon>
        <taxon>Magnoliopsida</taxon>
        <taxon>eudicotyledons</taxon>
        <taxon>Gunneridae</taxon>
        <taxon>Pentapetalae</taxon>
        <taxon>asterids</taxon>
        <taxon>lamiids</taxon>
        <taxon>Lamiales</taxon>
        <taxon>Pedaliaceae</taxon>
        <taxon>Sesamum</taxon>
    </lineage>
</organism>